<evidence type="ECO:0000256" key="1">
    <source>
        <dbReference type="ARBA" id="ARBA00003767"/>
    </source>
</evidence>
<keyword evidence="6 12" id="KW-0863">Zinc-finger</keyword>
<dbReference type="Pfam" id="PF00096">
    <property type="entry name" value="zf-C2H2"/>
    <property type="match status" value="2"/>
</dbReference>
<accession>A0A0R3TPM9</accession>
<evidence type="ECO:0000256" key="5">
    <source>
        <dbReference type="ARBA" id="ARBA00022737"/>
    </source>
</evidence>
<dbReference type="GO" id="GO:0005634">
    <property type="term" value="C:nucleus"/>
    <property type="evidence" value="ECO:0007669"/>
    <property type="project" value="UniProtKB-SubCell"/>
</dbReference>
<evidence type="ECO:0000256" key="13">
    <source>
        <dbReference type="SAM" id="MobiDB-lite"/>
    </source>
</evidence>
<protein>
    <submittedName>
        <fullName evidence="17">Protein krueppel</fullName>
    </submittedName>
</protein>
<feature type="compositionally biased region" description="Low complexity" evidence="13">
    <location>
        <begin position="152"/>
        <end position="162"/>
    </location>
</feature>
<dbReference type="Gene3D" id="3.30.160.60">
    <property type="entry name" value="Classic Zinc Finger"/>
    <property type="match status" value="3"/>
</dbReference>
<evidence type="ECO:0000256" key="7">
    <source>
        <dbReference type="ARBA" id="ARBA00022833"/>
    </source>
</evidence>
<dbReference type="EMBL" id="UZAE01012609">
    <property type="protein sequence ID" value="VDO05929.1"/>
    <property type="molecule type" value="Genomic_DNA"/>
</dbReference>
<dbReference type="SUPFAM" id="SSF57667">
    <property type="entry name" value="beta-beta-alpha zinc fingers"/>
    <property type="match status" value="2"/>
</dbReference>
<dbReference type="PANTHER" id="PTHR19818:SF139">
    <property type="entry name" value="PAIR-RULE PROTEIN ODD-PAIRED"/>
    <property type="match status" value="1"/>
</dbReference>
<evidence type="ECO:0000256" key="2">
    <source>
        <dbReference type="ARBA" id="ARBA00004123"/>
    </source>
</evidence>
<dbReference type="InterPro" id="IPR050329">
    <property type="entry name" value="GLI_C2H2-zinc-finger"/>
</dbReference>
<evidence type="ECO:0000256" key="4">
    <source>
        <dbReference type="ARBA" id="ARBA00022723"/>
    </source>
</evidence>
<keyword evidence="9" id="KW-0238">DNA-binding</keyword>
<dbReference type="FunFam" id="3.30.160.60:FF:000013">
    <property type="entry name" value="Putative zinc finger E-box-binding homeobox 2"/>
    <property type="match status" value="1"/>
</dbReference>
<dbReference type="PROSITE" id="PS00028">
    <property type="entry name" value="ZINC_FINGER_C2H2_1"/>
    <property type="match status" value="2"/>
</dbReference>
<evidence type="ECO:0000313" key="17">
    <source>
        <dbReference type="WBParaSite" id="HNAJ_0000943901-mRNA-1"/>
    </source>
</evidence>
<dbReference type="SMART" id="SM00355">
    <property type="entry name" value="ZnF_C2H2"/>
    <property type="match status" value="3"/>
</dbReference>
<comment type="subcellular location">
    <subcellularLocation>
        <location evidence="2">Nucleus</location>
    </subcellularLocation>
</comment>
<dbReference type="PANTHER" id="PTHR19818">
    <property type="entry name" value="ZINC FINGER PROTEIN ZIC AND GLI"/>
    <property type="match status" value="1"/>
</dbReference>
<keyword evidence="8" id="KW-0805">Transcription regulation</keyword>
<feature type="domain" description="C2H2-type" evidence="14">
    <location>
        <begin position="56"/>
        <end position="83"/>
    </location>
</feature>
<evidence type="ECO:0000256" key="8">
    <source>
        <dbReference type="ARBA" id="ARBA00023015"/>
    </source>
</evidence>
<evidence type="ECO:0000259" key="14">
    <source>
        <dbReference type="PROSITE" id="PS50157"/>
    </source>
</evidence>
<feature type="region of interest" description="Disordered" evidence="13">
    <location>
        <begin position="367"/>
        <end position="418"/>
    </location>
</feature>
<sequence>MLASVCWSRLPDMDNNMDQDEFTINSSSPSHSLTLSVPESVENTSASIANLKTDPPTCSQCGKQFANIYRLQRHQLSHSDGEELRIHRCTQCSRAFKFKHHLKEHIRIHTGEKPFECKHCGTRFSHSGSYSSHMSSKKCTSRSTNFISDGQPSNPSNNNGNSTLSASRHQGTRFPIALEKESIPISNPEGNSRISQEQVKQPTNDRGPDNQKLNVILQNNLPGRRKTDVGSTPLATSNQNAPLDLSISRRISFEDLNKIEPSSSTPQLISAFPLLLPSQISPTTISSNPQSQMLSSMETSRNQSREPLQEQSQSLFQNTLLSNYQQYLNRITTLMANQSQTPIAPSLPLSTSPFTFLLPPPLFNPMTSYLGGPMKDQFPQSGRTQPQENQSTPPNSSENSTRKTTLKRETSDFGEDTT</sequence>
<reference evidence="17" key="1">
    <citation type="submission" date="2017-02" db="UniProtKB">
        <authorList>
            <consortium name="WormBaseParasite"/>
        </authorList>
    </citation>
    <scope>IDENTIFICATION</scope>
</reference>
<dbReference type="GO" id="GO:0000981">
    <property type="term" value="F:DNA-binding transcription factor activity, RNA polymerase II-specific"/>
    <property type="evidence" value="ECO:0007669"/>
    <property type="project" value="TreeGrafter"/>
</dbReference>
<feature type="region of interest" description="Disordered" evidence="13">
    <location>
        <begin position="125"/>
        <end position="167"/>
    </location>
</feature>
<dbReference type="OrthoDB" id="8922241at2759"/>
<comment type="function">
    <text evidence="1">May be involved in transcriptional regulation.</text>
</comment>
<feature type="compositionally biased region" description="Low complexity" evidence="13">
    <location>
        <begin position="125"/>
        <end position="134"/>
    </location>
</feature>
<dbReference type="FunFam" id="3.30.160.60:FF:000226">
    <property type="entry name" value="Zinc finger protein 236 variant"/>
    <property type="match status" value="1"/>
</dbReference>
<gene>
    <name evidence="15" type="ORF">HNAJ_LOCUS9434</name>
</gene>
<organism evidence="17">
    <name type="scientific">Rodentolepis nana</name>
    <name type="common">Dwarf tapeworm</name>
    <name type="synonym">Hymenolepis nana</name>
    <dbReference type="NCBI Taxonomy" id="102285"/>
    <lineage>
        <taxon>Eukaryota</taxon>
        <taxon>Metazoa</taxon>
        <taxon>Spiralia</taxon>
        <taxon>Lophotrochozoa</taxon>
        <taxon>Platyhelminthes</taxon>
        <taxon>Cestoda</taxon>
        <taxon>Eucestoda</taxon>
        <taxon>Cyclophyllidea</taxon>
        <taxon>Hymenolepididae</taxon>
        <taxon>Rodentolepis</taxon>
    </lineage>
</organism>
<keyword evidence="16" id="KW-1185">Reference proteome</keyword>
<keyword evidence="5" id="KW-0677">Repeat</keyword>
<reference evidence="15 16" key="2">
    <citation type="submission" date="2018-11" db="EMBL/GenBank/DDBJ databases">
        <authorList>
            <consortium name="Pathogen Informatics"/>
        </authorList>
    </citation>
    <scope>NUCLEOTIDE SEQUENCE [LARGE SCALE GENOMIC DNA]</scope>
</reference>
<name>A0A0R3TPM9_RODNA</name>
<dbReference type="GO" id="GO:0000978">
    <property type="term" value="F:RNA polymerase II cis-regulatory region sequence-specific DNA binding"/>
    <property type="evidence" value="ECO:0007669"/>
    <property type="project" value="TreeGrafter"/>
</dbReference>
<dbReference type="Pfam" id="PF13894">
    <property type="entry name" value="zf-C2H2_4"/>
    <property type="match status" value="1"/>
</dbReference>
<evidence type="ECO:0000313" key="16">
    <source>
        <dbReference type="Proteomes" id="UP000278807"/>
    </source>
</evidence>
<evidence type="ECO:0000313" key="15">
    <source>
        <dbReference type="EMBL" id="VDO05929.1"/>
    </source>
</evidence>
<dbReference type="Proteomes" id="UP000278807">
    <property type="component" value="Unassembled WGS sequence"/>
</dbReference>
<dbReference type="GO" id="GO:0008270">
    <property type="term" value="F:zinc ion binding"/>
    <property type="evidence" value="ECO:0007669"/>
    <property type="project" value="UniProtKB-KW"/>
</dbReference>
<feature type="domain" description="C2H2-type" evidence="14">
    <location>
        <begin position="87"/>
        <end position="114"/>
    </location>
</feature>
<evidence type="ECO:0000256" key="3">
    <source>
        <dbReference type="ARBA" id="ARBA00006991"/>
    </source>
</evidence>
<dbReference type="InterPro" id="IPR013087">
    <property type="entry name" value="Znf_C2H2_type"/>
</dbReference>
<feature type="compositionally biased region" description="Polar residues" evidence="13">
    <location>
        <begin position="184"/>
        <end position="204"/>
    </location>
</feature>
<feature type="region of interest" description="Disordered" evidence="13">
    <location>
        <begin position="282"/>
        <end position="312"/>
    </location>
</feature>
<keyword evidence="10" id="KW-0804">Transcription</keyword>
<dbReference type="STRING" id="102285.A0A0R3TPM9"/>
<evidence type="ECO:0000256" key="11">
    <source>
        <dbReference type="ARBA" id="ARBA00023242"/>
    </source>
</evidence>
<dbReference type="PROSITE" id="PS50157">
    <property type="entry name" value="ZINC_FINGER_C2H2_2"/>
    <property type="match status" value="2"/>
</dbReference>
<dbReference type="AlphaFoldDB" id="A0A0R3TPM9"/>
<feature type="region of interest" description="Disordered" evidence="13">
    <location>
        <begin position="182"/>
        <end position="211"/>
    </location>
</feature>
<keyword evidence="4" id="KW-0479">Metal-binding</keyword>
<dbReference type="InterPro" id="IPR036236">
    <property type="entry name" value="Znf_C2H2_sf"/>
</dbReference>
<feature type="compositionally biased region" description="Polar residues" evidence="13">
    <location>
        <begin position="378"/>
        <end position="403"/>
    </location>
</feature>
<dbReference type="GO" id="GO:0045944">
    <property type="term" value="P:positive regulation of transcription by RNA polymerase II"/>
    <property type="evidence" value="ECO:0007669"/>
    <property type="project" value="UniProtKB-ARBA"/>
</dbReference>
<evidence type="ECO:0000256" key="6">
    <source>
        <dbReference type="ARBA" id="ARBA00022771"/>
    </source>
</evidence>
<evidence type="ECO:0000256" key="12">
    <source>
        <dbReference type="PROSITE-ProRule" id="PRU00042"/>
    </source>
</evidence>
<comment type="similarity">
    <text evidence="3">Belongs to the krueppel C2H2-type zinc-finger protein family.</text>
</comment>
<feature type="compositionally biased region" description="Polar residues" evidence="13">
    <location>
        <begin position="282"/>
        <end position="302"/>
    </location>
</feature>
<evidence type="ECO:0000256" key="9">
    <source>
        <dbReference type="ARBA" id="ARBA00023125"/>
    </source>
</evidence>
<dbReference type="WBParaSite" id="HNAJ_0000943901-mRNA-1">
    <property type="protein sequence ID" value="HNAJ_0000943901-mRNA-1"/>
    <property type="gene ID" value="HNAJ_0000943901"/>
</dbReference>
<keyword evidence="7" id="KW-0862">Zinc</keyword>
<evidence type="ECO:0000256" key="10">
    <source>
        <dbReference type="ARBA" id="ARBA00023163"/>
    </source>
</evidence>
<keyword evidence="11" id="KW-0539">Nucleus</keyword>
<proteinExistence type="inferred from homology"/>